<gene>
    <name evidence="2" type="ORF">JM93_04226</name>
</gene>
<protein>
    <submittedName>
        <fullName evidence="2">Uncharacterized protein</fullName>
    </submittedName>
</protein>
<evidence type="ECO:0000256" key="1">
    <source>
        <dbReference type="SAM" id="MobiDB-lite"/>
    </source>
</evidence>
<dbReference type="EMBL" id="VLLF01000013">
    <property type="protein sequence ID" value="TWI79879.1"/>
    <property type="molecule type" value="Genomic_DNA"/>
</dbReference>
<accession>A0A562SEX7</accession>
<sequence length="128" mass="14498">MAKLPMAPQPMVLLPTQMPAKRSRSAEREAPVAELQSGRPKQHLTILQLMVALMFLLRMMQEKMLNQNGAQRGHDGRKLRKQLLPKKRPLPLANNKIVLSDRTAPTGRRFLLSVVLSASFVVLLQHYI</sequence>
<evidence type="ECO:0000313" key="3">
    <source>
        <dbReference type="Proteomes" id="UP000320593"/>
    </source>
</evidence>
<name>A0A562SEX7_9HYPH</name>
<keyword evidence="3" id="KW-1185">Reference proteome</keyword>
<dbReference type="Proteomes" id="UP000320593">
    <property type="component" value="Unassembled WGS sequence"/>
</dbReference>
<dbReference type="AlphaFoldDB" id="A0A562SEX7"/>
<evidence type="ECO:0000313" key="2">
    <source>
        <dbReference type="EMBL" id="TWI79879.1"/>
    </source>
</evidence>
<comment type="caution">
    <text evidence="2">The sequence shown here is derived from an EMBL/GenBank/DDBJ whole genome shotgun (WGS) entry which is preliminary data.</text>
</comment>
<feature type="region of interest" description="Disordered" evidence="1">
    <location>
        <begin position="1"/>
        <end position="38"/>
    </location>
</feature>
<reference evidence="2 3" key="1">
    <citation type="submission" date="2019-07" db="EMBL/GenBank/DDBJ databases">
        <title>Genomic Encyclopedia of Archaeal and Bacterial Type Strains, Phase II (KMG-II): from individual species to whole genera.</title>
        <authorList>
            <person name="Goeker M."/>
        </authorList>
    </citation>
    <scope>NUCLEOTIDE SEQUENCE [LARGE SCALE GENOMIC DNA]</scope>
    <source>
        <strain evidence="2 3">ATCC BAA-252</strain>
    </source>
</reference>
<proteinExistence type="predicted"/>
<organism evidence="2 3">
    <name type="scientific">Roseibium hamelinense</name>
    <dbReference type="NCBI Taxonomy" id="150831"/>
    <lineage>
        <taxon>Bacteria</taxon>
        <taxon>Pseudomonadati</taxon>
        <taxon>Pseudomonadota</taxon>
        <taxon>Alphaproteobacteria</taxon>
        <taxon>Hyphomicrobiales</taxon>
        <taxon>Stappiaceae</taxon>
        <taxon>Roseibium</taxon>
    </lineage>
</organism>